<dbReference type="PANTHER" id="PTHR30558:SF12">
    <property type="entry name" value="BIOPOLYMER TRANSPORT PROTEIN EXBD"/>
    <property type="match status" value="1"/>
</dbReference>
<gene>
    <name evidence="12" type="primary">exbD_1</name>
    <name evidence="12" type="ORF">NCTC13102_00494</name>
</gene>
<keyword evidence="9 11" id="KW-0472">Membrane</keyword>
<dbReference type="EMBL" id="UAWL01000006">
    <property type="protein sequence ID" value="SQB98044.1"/>
    <property type="molecule type" value="Genomic_DNA"/>
</dbReference>
<proteinExistence type="inferred from homology"/>
<keyword evidence="3 10" id="KW-0813">Transport</keyword>
<evidence type="ECO:0000256" key="4">
    <source>
        <dbReference type="ARBA" id="ARBA00022475"/>
    </source>
</evidence>
<evidence type="ECO:0000256" key="6">
    <source>
        <dbReference type="ARBA" id="ARBA00022692"/>
    </source>
</evidence>
<dbReference type="GO" id="GO:0005886">
    <property type="term" value="C:plasma membrane"/>
    <property type="evidence" value="ECO:0007669"/>
    <property type="project" value="UniProtKB-SubCell"/>
</dbReference>
<dbReference type="Pfam" id="PF02472">
    <property type="entry name" value="ExbD"/>
    <property type="match status" value="1"/>
</dbReference>
<evidence type="ECO:0000256" key="11">
    <source>
        <dbReference type="SAM" id="Phobius"/>
    </source>
</evidence>
<evidence type="ECO:0000256" key="10">
    <source>
        <dbReference type="RuleBase" id="RU003879"/>
    </source>
</evidence>
<dbReference type="AlphaFoldDB" id="A0A2X3BE51"/>
<dbReference type="GO" id="GO:0015031">
    <property type="term" value="P:protein transport"/>
    <property type="evidence" value="ECO:0007669"/>
    <property type="project" value="UniProtKB-KW"/>
</dbReference>
<evidence type="ECO:0000313" key="12">
    <source>
        <dbReference type="EMBL" id="SQB98044.1"/>
    </source>
</evidence>
<keyword evidence="5" id="KW-0997">Cell inner membrane</keyword>
<feature type="transmembrane region" description="Helical" evidence="11">
    <location>
        <begin position="12"/>
        <end position="30"/>
    </location>
</feature>
<dbReference type="Proteomes" id="UP000250166">
    <property type="component" value="Unassembled WGS sequence"/>
</dbReference>
<dbReference type="RefSeq" id="WP_112058353.1">
    <property type="nucleotide sequence ID" value="NZ_UAWL01000006.1"/>
</dbReference>
<reference evidence="12 13" key="1">
    <citation type="submission" date="2018-06" db="EMBL/GenBank/DDBJ databases">
        <authorList>
            <consortium name="Pathogen Informatics"/>
            <person name="Doyle S."/>
        </authorList>
    </citation>
    <scope>NUCLEOTIDE SEQUENCE [LARGE SCALE GENOMIC DNA]</scope>
    <source>
        <strain evidence="12 13">NCTC13102</strain>
    </source>
</reference>
<comment type="subcellular location">
    <subcellularLocation>
        <location evidence="1">Cell inner membrane</location>
        <topology evidence="1">Single-pass type II membrane protein</topology>
    </subcellularLocation>
    <subcellularLocation>
        <location evidence="10">Cell membrane</location>
        <topology evidence="10">Single-pass type II membrane protein</topology>
    </subcellularLocation>
</comment>
<evidence type="ECO:0000256" key="7">
    <source>
        <dbReference type="ARBA" id="ARBA00022927"/>
    </source>
</evidence>
<keyword evidence="7 10" id="KW-0653">Protein transport</keyword>
<evidence type="ECO:0000256" key="8">
    <source>
        <dbReference type="ARBA" id="ARBA00022989"/>
    </source>
</evidence>
<keyword evidence="6 10" id="KW-0812">Transmembrane</keyword>
<organism evidence="12 13">
    <name type="scientific">Helicobacter fennelliae</name>
    <dbReference type="NCBI Taxonomy" id="215"/>
    <lineage>
        <taxon>Bacteria</taxon>
        <taxon>Pseudomonadati</taxon>
        <taxon>Campylobacterota</taxon>
        <taxon>Epsilonproteobacteria</taxon>
        <taxon>Campylobacterales</taxon>
        <taxon>Helicobacteraceae</taxon>
        <taxon>Helicobacter</taxon>
    </lineage>
</organism>
<keyword evidence="8 11" id="KW-1133">Transmembrane helix</keyword>
<evidence type="ECO:0000256" key="2">
    <source>
        <dbReference type="ARBA" id="ARBA00005811"/>
    </source>
</evidence>
<evidence type="ECO:0000256" key="9">
    <source>
        <dbReference type="ARBA" id="ARBA00023136"/>
    </source>
</evidence>
<comment type="similarity">
    <text evidence="2 10">Belongs to the ExbD/TolR family.</text>
</comment>
<keyword evidence="4" id="KW-1003">Cell membrane</keyword>
<name>A0A2X3BE51_9HELI</name>
<accession>A0A2X3BE51</accession>
<dbReference type="GO" id="GO:0022857">
    <property type="term" value="F:transmembrane transporter activity"/>
    <property type="evidence" value="ECO:0007669"/>
    <property type="project" value="InterPro"/>
</dbReference>
<dbReference type="Gene3D" id="3.30.420.270">
    <property type="match status" value="1"/>
</dbReference>
<protein>
    <submittedName>
        <fullName evidence="12">ExbD protein</fullName>
    </submittedName>
</protein>
<evidence type="ECO:0000256" key="1">
    <source>
        <dbReference type="ARBA" id="ARBA00004249"/>
    </source>
</evidence>
<dbReference type="PANTHER" id="PTHR30558">
    <property type="entry name" value="EXBD MEMBRANE COMPONENT OF PMF-DRIVEN MACROMOLECULE IMPORT SYSTEM"/>
    <property type="match status" value="1"/>
</dbReference>
<evidence type="ECO:0000256" key="3">
    <source>
        <dbReference type="ARBA" id="ARBA00022448"/>
    </source>
</evidence>
<evidence type="ECO:0000256" key="5">
    <source>
        <dbReference type="ARBA" id="ARBA00022519"/>
    </source>
</evidence>
<evidence type="ECO:0000313" key="13">
    <source>
        <dbReference type="Proteomes" id="UP000250166"/>
    </source>
</evidence>
<sequence length="128" mass="14310">MKKIDSMNLVPFIDVMLVLLVIVLTTASFVNTSRIQVNVPKISDSSNKNQEINNKPLNIAIDSNGNFFLENKPITLDSLKTTLQGCDKQTPIILNGDSKSNLNSFVQIMDLLQDEGLNDLYIVVEEER</sequence>
<dbReference type="InterPro" id="IPR003400">
    <property type="entry name" value="ExbD"/>
</dbReference>